<keyword evidence="4" id="KW-1185">Reference proteome</keyword>
<feature type="compositionally biased region" description="Basic and acidic residues" evidence="1">
    <location>
        <begin position="48"/>
        <end position="64"/>
    </location>
</feature>
<gene>
    <name evidence="3" type="ORF">ACFSCV_13475</name>
</gene>
<dbReference type="RefSeq" id="WP_378800095.1">
    <property type="nucleotide sequence ID" value="NZ_JBHUER010000010.1"/>
</dbReference>
<feature type="chain" id="PRO_5045615458" evidence="2">
    <location>
        <begin position="21"/>
        <end position="77"/>
    </location>
</feature>
<organism evidence="3 4">
    <name type="scientific">Methylopila henanensis</name>
    <dbReference type="NCBI Taxonomy" id="873516"/>
    <lineage>
        <taxon>Bacteria</taxon>
        <taxon>Pseudomonadati</taxon>
        <taxon>Pseudomonadota</taxon>
        <taxon>Alphaproteobacteria</taxon>
        <taxon>Hyphomicrobiales</taxon>
        <taxon>Methylopilaceae</taxon>
        <taxon>Methylopila</taxon>
    </lineage>
</organism>
<feature type="signal peptide" evidence="2">
    <location>
        <begin position="1"/>
        <end position="20"/>
    </location>
</feature>
<accession>A0ABW4K780</accession>
<comment type="caution">
    <text evidence="3">The sequence shown here is derived from an EMBL/GenBank/DDBJ whole genome shotgun (WGS) entry which is preliminary data.</text>
</comment>
<sequence length="77" mass="8359">MKTIMTAIAATLLATAAAQADDRGANRPATSQHDLDARYGERMPVSLERNHGERSGRQTPDDAYRASVEWTGNDNEG</sequence>
<dbReference type="EMBL" id="JBHUER010000010">
    <property type="protein sequence ID" value="MFD1704010.1"/>
    <property type="molecule type" value="Genomic_DNA"/>
</dbReference>
<evidence type="ECO:0000256" key="1">
    <source>
        <dbReference type="SAM" id="MobiDB-lite"/>
    </source>
</evidence>
<dbReference type="Proteomes" id="UP001597308">
    <property type="component" value="Unassembled WGS sequence"/>
</dbReference>
<reference evidence="4" key="1">
    <citation type="journal article" date="2019" name="Int. J. Syst. Evol. Microbiol.">
        <title>The Global Catalogue of Microorganisms (GCM) 10K type strain sequencing project: providing services to taxonomists for standard genome sequencing and annotation.</title>
        <authorList>
            <consortium name="The Broad Institute Genomics Platform"/>
            <consortium name="The Broad Institute Genome Sequencing Center for Infectious Disease"/>
            <person name="Wu L."/>
            <person name="Ma J."/>
        </authorList>
    </citation>
    <scope>NUCLEOTIDE SEQUENCE [LARGE SCALE GENOMIC DNA]</scope>
    <source>
        <strain evidence="4">KCTC 23707</strain>
    </source>
</reference>
<evidence type="ECO:0000313" key="3">
    <source>
        <dbReference type="EMBL" id="MFD1704010.1"/>
    </source>
</evidence>
<evidence type="ECO:0000256" key="2">
    <source>
        <dbReference type="SAM" id="SignalP"/>
    </source>
</evidence>
<evidence type="ECO:0000313" key="4">
    <source>
        <dbReference type="Proteomes" id="UP001597308"/>
    </source>
</evidence>
<name>A0ABW4K780_9HYPH</name>
<keyword evidence="2" id="KW-0732">Signal</keyword>
<proteinExistence type="predicted"/>
<feature type="region of interest" description="Disordered" evidence="1">
    <location>
        <begin position="18"/>
        <end position="77"/>
    </location>
</feature>
<protein>
    <submittedName>
        <fullName evidence="3">Uncharacterized protein</fullName>
    </submittedName>
</protein>